<keyword evidence="1" id="KW-0732">Signal</keyword>
<name>A0A7S2PEV6_9STRA</name>
<dbReference type="AlphaFoldDB" id="A0A7S2PEV6"/>
<dbReference type="Pfam" id="PF01764">
    <property type="entry name" value="Lipase_3"/>
    <property type="match status" value="1"/>
</dbReference>
<gene>
    <name evidence="3" type="ORF">SMAR0320_LOCUS8588</name>
</gene>
<proteinExistence type="predicted"/>
<evidence type="ECO:0000259" key="2">
    <source>
        <dbReference type="Pfam" id="PF01764"/>
    </source>
</evidence>
<dbReference type="PANTHER" id="PTHR45856:SF11">
    <property type="entry name" value="FUNGAL LIPASE-LIKE DOMAIN-CONTAINING PROTEIN"/>
    <property type="match status" value="1"/>
</dbReference>
<dbReference type="InterPro" id="IPR051218">
    <property type="entry name" value="Sec_MonoDiacylglyc_Lipase"/>
</dbReference>
<protein>
    <recommendedName>
        <fullName evidence="2">Fungal lipase-type domain-containing protein</fullName>
    </recommendedName>
</protein>
<dbReference type="PANTHER" id="PTHR45856">
    <property type="entry name" value="ALPHA/BETA-HYDROLASES SUPERFAMILY PROTEIN"/>
    <property type="match status" value="1"/>
</dbReference>
<dbReference type="GO" id="GO:0006629">
    <property type="term" value="P:lipid metabolic process"/>
    <property type="evidence" value="ECO:0007669"/>
    <property type="project" value="InterPro"/>
</dbReference>
<sequence>MKTYTFVSFVFALIFQAGPFVLAKEAGALASSTKSFGGYDYPNLYDEAMPMLWASKLVYSFAKLLQEGRAGGLDLADTFPPEVLAAYKDERLDVRDLGEGNGLSFNAVLKIVVANAENLKKIEPEFEYVAKMIEKIQAVENADESSDELFLETFSSIDAATQCVYGVLKDNKNKRVVVVFRGSTDLSTRDWQTNLSAQLEGMKTPKLLKDSLQGKLKKRVLVHRGFYNYIFNNKRAKGDQRYDMILNDIKPFVEQGYKIYVTGHSLGAALSSLLAFKLAGSDKSWIPKPITCISYASPIVGTDGFRTAFTLLEQMGHIRYLRVNNDADTVPTIPPFSLGLKRRLMKHVGINLRLSDDSFILSHPNSNGWGFVNAVRNSVLKPVWSVLKYHSLQTHEERMDAQKETLQNLHLNDLYDDGKLLGKEFNRDEL</sequence>
<organism evidence="3">
    <name type="scientific">Skeletonema marinoi</name>
    <dbReference type="NCBI Taxonomy" id="267567"/>
    <lineage>
        <taxon>Eukaryota</taxon>
        <taxon>Sar</taxon>
        <taxon>Stramenopiles</taxon>
        <taxon>Ochrophyta</taxon>
        <taxon>Bacillariophyta</taxon>
        <taxon>Coscinodiscophyceae</taxon>
        <taxon>Thalassiosirophycidae</taxon>
        <taxon>Thalassiosirales</taxon>
        <taxon>Skeletonemataceae</taxon>
        <taxon>Skeletonema</taxon>
        <taxon>Skeletonema marinoi-dohrnii complex</taxon>
    </lineage>
</organism>
<feature type="domain" description="Fungal lipase-type" evidence="2">
    <location>
        <begin position="177"/>
        <end position="336"/>
    </location>
</feature>
<dbReference type="SUPFAM" id="SSF53474">
    <property type="entry name" value="alpha/beta-Hydrolases"/>
    <property type="match status" value="1"/>
</dbReference>
<feature type="signal peptide" evidence="1">
    <location>
        <begin position="1"/>
        <end position="23"/>
    </location>
</feature>
<dbReference type="InterPro" id="IPR002921">
    <property type="entry name" value="Fungal_lipase-type"/>
</dbReference>
<dbReference type="CDD" id="cd00519">
    <property type="entry name" value="Lipase_3"/>
    <property type="match status" value="1"/>
</dbReference>
<accession>A0A7S2PEV6</accession>
<evidence type="ECO:0000313" key="3">
    <source>
        <dbReference type="EMBL" id="CAD9595660.1"/>
    </source>
</evidence>
<dbReference type="EMBL" id="HBGZ01012025">
    <property type="protein sequence ID" value="CAD9595660.1"/>
    <property type="molecule type" value="Transcribed_RNA"/>
</dbReference>
<dbReference type="Gene3D" id="3.40.50.1820">
    <property type="entry name" value="alpha/beta hydrolase"/>
    <property type="match status" value="1"/>
</dbReference>
<evidence type="ECO:0000256" key="1">
    <source>
        <dbReference type="SAM" id="SignalP"/>
    </source>
</evidence>
<feature type="chain" id="PRO_5031263806" description="Fungal lipase-type domain-containing protein" evidence="1">
    <location>
        <begin position="24"/>
        <end position="430"/>
    </location>
</feature>
<dbReference type="InterPro" id="IPR029058">
    <property type="entry name" value="AB_hydrolase_fold"/>
</dbReference>
<reference evidence="3" key="1">
    <citation type="submission" date="2021-01" db="EMBL/GenBank/DDBJ databases">
        <authorList>
            <person name="Corre E."/>
            <person name="Pelletier E."/>
            <person name="Niang G."/>
            <person name="Scheremetjew M."/>
            <person name="Finn R."/>
            <person name="Kale V."/>
            <person name="Holt S."/>
            <person name="Cochrane G."/>
            <person name="Meng A."/>
            <person name="Brown T."/>
            <person name="Cohen L."/>
        </authorList>
    </citation>
    <scope>NUCLEOTIDE SEQUENCE</scope>
    <source>
        <strain evidence="3">SM1012Den-03</strain>
    </source>
</reference>